<sequence>MDWKHAAIAWIALGLAACAAHPDKPAGRDVRIVQPDPAEQAAEDAQVQRVVEGVRMIQQGHIQAAIDGPFDEVAGYYEKKYQGHTDTIFSARGMPDALLYSTVAAKDKHIASSRVIGPAWAMAYWGRGYAYNEMARYDDAIVELDKALALAPFDAQYNIEIGFAYQRKRAWQESLKHYEVAERFARLTADDKNVADMTCKALRGEGYDLVELHRYPEARAAYRKCLGLIPGEPRSLGELKYIDRVAGPEPTR</sequence>
<reference evidence="2 3" key="1">
    <citation type="submission" date="2016-02" db="EMBL/GenBank/DDBJ databases">
        <title>Complete genome sequencing and analysis of ATSB10, Dyella thiooxydans isolated from rhizosphere soil of sunflower (Helianthus annuus L.).</title>
        <authorList>
            <person name="Lee Y."/>
            <person name="Hwangbo K."/>
            <person name="Chung H."/>
            <person name="Yoo J."/>
            <person name="Kim K.Y."/>
            <person name="Sa T.M."/>
            <person name="Um Y."/>
            <person name="Madhaiyan M."/>
        </authorList>
    </citation>
    <scope>NUCLEOTIDE SEQUENCE [LARGE SCALE GENOMIC DNA]</scope>
    <source>
        <strain evidence="2 3">ATSB10</strain>
    </source>
</reference>
<keyword evidence="3" id="KW-1185">Reference proteome</keyword>
<dbReference type="PROSITE" id="PS50005">
    <property type="entry name" value="TPR"/>
    <property type="match status" value="1"/>
</dbReference>
<dbReference type="SUPFAM" id="SSF48452">
    <property type="entry name" value="TPR-like"/>
    <property type="match status" value="1"/>
</dbReference>
<dbReference type="Proteomes" id="UP000077255">
    <property type="component" value="Chromosome"/>
</dbReference>
<protein>
    <submittedName>
        <fullName evidence="2">Uncharacterized protein</fullName>
    </submittedName>
</protein>
<organism evidence="2 3">
    <name type="scientific">Dyella thiooxydans</name>
    <dbReference type="NCBI Taxonomy" id="445710"/>
    <lineage>
        <taxon>Bacteria</taxon>
        <taxon>Pseudomonadati</taxon>
        <taxon>Pseudomonadota</taxon>
        <taxon>Gammaproteobacteria</taxon>
        <taxon>Lysobacterales</taxon>
        <taxon>Rhodanobacteraceae</taxon>
        <taxon>Dyella</taxon>
    </lineage>
</organism>
<evidence type="ECO:0000256" key="1">
    <source>
        <dbReference type="PROSITE-ProRule" id="PRU00339"/>
    </source>
</evidence>
<evidence type="ECO:0000313" key="2">
    <source>
        <dbReference type="EMBL" id="AND68871.1"/>
    </source>
</evidence>
<dbReference type="EMBL" id="CP014841">
    <property type="protein sequence ID" value="AND68871.1"/>
    <property type="molecule type" value="Genomic_DNA"/>
</dbReference>
<keyword evidence="1" id="KW-0802">TPR repeat</keyword>
<dbReference type="PROSITE" id="PS51257">
    <property type="entry name" value="PROKAR_LIPOPROTEIN"/>
    <property type="match status" value="1"/>
</dbReference>
<dbReference type="InterPro" id="IPR011990">
    <property type="entry name" value="TPR-like_helical_dom_sf"/>
</dbReference>
<dbReference type="Gene3D" id="1.25.40.10">
    <property type="entry name" value="Tetratricopeptide repeat domain"/>
    <property type="match status" value="1"/>
</dbReference>
<dbReference type="AlphaFoldDB" id="A0A160MZK2"/>
<dbReference type="RefSeq" id="WP_063671557.1">
    <property type="nucleotide sequence ID" value="NZ_CP014841.1"/>
</dbReference>
<feature type="repeat" description="TPR" evidence="1">
    <location>
        <begin position="121"/>
        <end position="154"/>
    </location>
</feature>
<accession>A0A160MZK2</accession>
<dbReference type="OrthoDB" id="8929480at2"/>
<dbReference type="STRING" id="445710.ATSB10_14170"/>
<dbReference type="SMART" id="SM00028">
    <property type="entry name" value="TPR"/>
    <property type="match status" value="3"/>
</dbReference>
<dbReference type="PATRIC" id="fig|445710.3.peg.1412"/>
<dbReference type="Pfam" id="PF13181">
    <property type="entry name" value="TPR_8"/>
    <property type="match status" value="1"/>
</dbReference>
<gene>
    <name evidence="2" type="ORF">ATSB10_14170</name>
</gene>
<name>A0A160MZK2_9GAMM</name>
<dbReference type="InterPro" id="IPR019734">
    <property type="entry name" value="TPR_rpt"/>
</dbReference>
<evidence type="ECO:0000313" key="3">
    <source>
        <dbReference type="Proteomes" id="UP000077255"/>
    </source>
</evidence>
<proteinExistence type="predicted"/>
<dbReference type="KEGG" id="dtx:ATSB10_14170"/>